<protein>
    <recommendedName>
        <fullName evidence="5">ARID domain-containing protein</fullName>
    </recommendedName>
</protein>
<feature type="compositionally biased region" description="Polar residues" evidence="4">
    <location>
        <begin position="245"/>
        <end position="254"/>
    </location>
</feature>
<feature type="region of interest" description="Disordered" evidence="4">
    <location>
        <begin position="728"/>
        <end position="1110"/>
    </location>
</feature>
<feature type="compositionally biased region" description="Low complexity" evidence="4">
    <location>
        <begin position="768"/>
        <end position="781"/>
    </location>
</feature>
<evidence type="ECO:0000256" key="4">
    <source>
        <dbReference type="SAM" id="MobiDB-lite"/>
    </source>
</evidence>
<feature type="region of interest" description="Disordered" evidence="4">
    <location>
        <begin position="1"/>
        <end position="623"/>
    </location>
</feature>
<feature type="compositionally biased region" description="Low complexity" evidence="4">
    <location>
        <begin position="1057"/>
        <end position="1089"/>
    </location>
</feature>
<proteinExistence type="predicted"/>
<evidence type="ECO:0000256" key="1">
    <source>
        <dbReference type="ARBA" id="ARBA00004123"/>
    </source>
</evidence>
<comment type="caution">
    <text evidence="6">The sequence shown here is derived from an EMBL/GenBank/DDBJ whole genome shotgun (WGS) entry which is preliminary data.</text>
</comment>
<feature type="compositionally biased region" description="Low complexity" evidence="4">
    <location>
        <begin position="42"/>
        <end position="52"/>
    </location>
</feature>
<dbReference type="GO" id="GO:0045893">
    <property type="term" value="P:positive regulation of DNA-templated transcription"/>
    <property type="evidence" value="ECO:0007669"/>
    <property type="project" value="TreeGrafter"/>
</dbReference>
<feature type="domain" description="ARID" evidence="5">
    <location>
        <begin position="623"/>
        <end position="714"/>
    </location>
</feature>
<keyword evidence="7" id="KW-1185">Reference proteome</keyword>
<dbReference type="Pfam" id="PF12031">
    <property type="entry name" value="BAF250_C"/>
    <property type="match status" value="1"/>
</dbReference>
<comment type="subcellular location">
    <subcellularLocation>
        <location evidence="1">Nucleus</location>
    </subcellularLocation>
</comment>
<dbReference type="GO" id="GO:0071565">
    <property type="term" value="C:nBAF complex"/>
    <property type="evidence" value="ECO:0007669"/>
    <property type="project" value="TreeGrafter"/>
</dbReference>
<feature type="compositionally biased region" description="Basic and acidic residues" evidence="4">
    <location>
        <begin position="1288"/>
        <end position="1297"/>
    </location>
</feature>
<dbReference type="PANTHER" id="PTHR12656:SF5">
    <property type="entry name" value="TRITHORAX GROUP PROTEIN OSA"/>
    <property type="match status" value="1"/>
</dbReference>
<dbReference type="InterPro" id="IPR033388">
    <property type="entry name" value="BAF250_C"/>
</dbReference>
<feature type="region of interest" description="Disordered" evidence="4">
    <location>
        <begin position="1348"/>
        <end position="1404"/>
    </location>
</feature>
<feature type="compositionally biased region" description="Pro residues" evidence="4">
    <location>
        <begin position="906"/>
        <end position="915"/>
    </location>
</feature>
<dbReference type="GO" id="GO:0035060">
    <property type="term" value="C:brahma complex"/>
    <property type="evidence" value="ECO:0007669"/>
    <property type="project" value="InterPro"/>
</dbReference>
<feature type="compositionally biased region" description="Pro residues" evidence="4">
    <location>
        <begin position="971"/>
        <end position="992"/>
    </location>
</feature>
<dbReference type="InterPro" id="IPR036431">
    <property type="entry name" value="ARID_dom_sf"/>
</dbReference>
<evidence type="ECO:0000259" key="5">
    <source>
        <dbReference type="PROSITE" id="PS51011"/>
    </source>
</evidence>
<feature type="compositionally biased region" description="Polar residues" evidence="4">
    <location>
        <begin position="785"/>
        <end position="798"/>
    </location>
</feature>
<name>A0A8S1D7G0_9INSE</name>
<keyword evidence="2" id="KW-0597">Phosphoprotein</keyword>
<feature type="compositionally biased region" description="Pro residues" evidence="4">
    <location>
        <begin position="1354"/>
        <end position="1366"/>
    </location>
</feature>
<feature type="compositionally biased region" description="Low complexity" evidence="4">
    <location>
        <begin position="118"/>
        <end position="136"/>
    </location>
</feature>
<evidence type="ECO:0000256" key="2">
    <source>
        <dbReference type="ARBA" id="ARBA00022553"/>
    </source>
</evidence>
<evidence type="ECO:0000256" key="3">
    <source>
        <dbReference type="ARBA" id="ARBA00023242"/>
    </source>
</evidence>
<dbReference type="GO" id="GO:0003677">
    <property type="term" value="F:DNA binding"/>
    <property type="evidence" value="ECO:0007669"/>
    <property type="project" value="InterPro"/>
</dbReference>
<feature type="compositionally biased region" description="Pro residues" evidence="4">
    <location>
        <begin position="345"/>
        <end position="363"/>
    </location>
</feature>
<feature type="compositionally biased region" description="Pro residues" evidence="4">
    <location>
        <begin position="197"/>
        <end position="216"/>
    </location>
</feature>
<feature type="compositionally biased region" description="Low complexity" evidence="4">
    <location>
        <begin position="76"/>
        <end position="87"/>
    </location>
</feature>
<dbReference type="GO" id="GO:0016514">
    <property type="term" value="C:SWI/SNF complex"/>
    <property type="evidence" value="ECO:0007669"/>
    <property type="project" value="InterPro"/>
</dbReference>
<dbReference type="GO" id="GO:0006357">
    <property type="term" value="P:regulation of transcription by RNA polymerase II"/>
    <property type="evidence" value="ECO:0007669"/>
    <property type="project" value="TreeGrafter"/>
</dbReference>
<organism evidence="6 7">
    <name type="scientific">Cloeon dipterum</name>
    <dbReference type="NCBI Taxonomy" id="197152"/>
    <lineage>
        <taxon>Eukaryota</taxon>
        <taxon>Metazoa</taxon>
        <taxon>Ecdysozoa</taxon>
        <taxon>Arthropoda</taxon>
        <taxon>Hexapoda</taxon>
        <taxon>Insecta</taxon>
        <taxon>Pterygota</taxon>
        <taxon>Palaeoptera</taxon>
        <taxon>Ephemeroptera</taxon>
        <taxon>Pisciforma</taxon>
        <taxon>Baetidae</taxon>
        <taxon>Cloeon</taxon>
    </lineage>
</organism>
<dbReference type="SUPFAM" id="SSF46774">
    <property type="entry name" value="ARID-like"/>
    <property type="match status" value="1"/>
</dbReference>
<dbReference type="GO" id="GO:0005654">
    <property type="term" value="C:nucleoplasm"/>
    <property type="evidence" value="ECO:0007669"/>
    <property type="project" value="TreeGrafter"/>
</dbReference>
<feature type="region of interest" description="Disordered" evidence="4">
    <location>
        <begin position="1288"/>
        <end position="1321"/>
    </location>
</feature>
<dbReference type="PANTHER" id="PTHR12656">
    <property type="entry name" value="BRG-1 ASSOCIATED FACTOR 250 BAF250"/>
    <property type="match status" value="1"/>
</dbReference>
<dbReference type="Gene3D" id="1.10.150.60">
    <property type="entry name" value="ARID DNA-binding domain"/>
    <property type="match status" value="1"/>
</dbReference>
<dbReference type="GO" id="GO:0031491">
    <property type="term" value="F:nucleosome binding"/>
    <property type="evidence" value="ECO:0007669"/>
    <property type="project" value="TreeGrafter"/>
</dbReference>
<feature type="compositionally biased region" description="Pro residues" evidence="4">
    <location>
        <begin position="137"/>
        <end position="152"/>
    </location>
</feature>
<dbReference type="PROSITE" id="PS51011">
    <property type="entry name" value="ARID"/>
    <property type="match status" value="1"/>
</dbReference>
<dbReference type="EMBL" id="CADEPI010000127">
    <property type="protein sequence ID" value="CAB3376378.1"/>
    <property type="molecule type" value="Genomic_DNA"/>
</dbReference>
<feature type="compositionally biased region" description="Pro residues" evidence="4">
    <location>
        <begin position="1041"/>
        <end position="1056"/>
    </location>
</feature>
<feature type="compositionally biased region" description="Pro residues" evidence="4">
    <location>
        <begin position="407"/>
        <end position="416"/>
    </location>
</feature>
<feature type="compositionally biased region" description="Pro residues" evidence="4">
    <location>
        <begin position="226"/>
        <end position="242"/>
    </location>
</feature>
<feature type="compositionally biased region" description="Pro residues" evidence="4">
    <location>
        <begin position="325"/>
        <end position="337"/>
    </location>
</feature>
<feature type="compositionally biased region" description="Low complexity" evidence="4">
    <location>
        <begin position="577"/>
        <end position="597"/>
    </location>
</feature>
<dbReference type="GO" id="GO:0006338">
    <property type="term" value="P:chromatin remodeling"/>
    <property type="evidence" value="ECO:0007669"/>
    <property type="project" value="InterPro"/>
</dbReference>
<dbReference type="CDD" id="cd16865">
    <property type="entry name" value="ARID_ARID1A-like"/>
    <property type="match status" value="1"/>
</dbReference>
<keyword evidence="3" id="KW-0539">Nucleus</keyword>
<feature type="compositionally biased region" description="Low complexity" evidence="4">
    <location>
        <begin position="184"/>
        <end position="196"/>
    </location>
</feature>
<gene>
    <name evidence="6" type="ORF">CLODIP_2_CD03714</name>
</gene>
<feature type="compositionally biased region" description="Low complexity" evidence="4">
    <location>
        <begin position="847"/>
        <end position="881"/>
    </location>
</feature>
<feature type="compositionally biased region" description="Low complexity" evidence="4">
    <location>
        <begin position="737"/>
        <end position="746"/>
    </location>
</feature>
<dbReference type="OrthoDB" id="8709537at2759"/>
<dbReference type="InterPro" id="IPR021906">
    <property type="entry name" value="BAF250/Osa"/>
</dbReference>
<dbReference type="SMART" id="SM00501">
    <property type="entry name" value="BRIGHT"/>
    <property type="match status" value="1"/>
</dbReference>
<feature type="compositionally biased region" description="Low complexity" evidence="4">
    <location>
        <begin position="1392"/>
        <end position="1404"/>
    </location>
</feature>
<feature type="compositionally biased region" description="Basic and acidic residues" evidence="4">
    <location>
        <begin position="8"/>
        <end position="17"/>
    </location>
</feature>
<accession>A0A8S1D7G0</accession>
<evidence type="ECO:0000313" key="7">
    <source>
        <dbReference type="Proteomes" id="UP000494165"/>
    </source>
</evidence>
<feature type="compositionally biased region" description="Polar residues" evidence="4">
    <location>
        <begin position="65"/>
        <end position="74"/>
    </location>
</feature>
<sequence>MAAVTEQAQEHLAEKPEPLPNGSTNGNDKPQSPPDFGGRFDAPPAAAAAEYRPPYKPAYGPQRFMSGQSLSQAAGPTPTLNQLLQNNPPRPNYDNPQWQARPPFGYHQGPYRPPHPQQQPQQRPYLAGPGAPQQGPQYPPYPQRYPTPPGPGRPQQQPQQPYQPPPHQMPGAPYGSQMYGDGRGPQWGPQQQAPPQQQQPPQPQQSPVPPQGPGTPTPQQQQQQYPPRPGQPATPNAHPPPDAGDQNSNDSSSGHGAAPGTPNSQQGLSSRPTPSPTGSTGSRSMSPAVQGQQQNIPIPPRPSSGQSEAPAARMSHSPIQAGYQPPYPKQAPYPQQYPPQQAAPQQPPPPPQQQQPQPPPQQPPYAARPYYPPGPGPQYRANHQNQPQQQPPPGQYYPGWKQGGGQQPPPQRPHTPPNYLKQHLQNKMNFGYGGMGPPQQQQPQPMGPPPMVVSAPTVAPPPGPDESNGATSVITTGPDGTPLDDASQQSTLSNASAASNEDSGTPKRTSKQEQLQPPQHQPPQQFQSPGVNSMHDDSFGEPPGNWPRTPASPVYNSHIPSQQPPPPQEPYRSKPTNNNNIPSGPGNSNESSSSSTGPDKRLTQRRRLQKPDSMSKLYEMDDNPERRPWLDKLLQFMEERNTPINACPTISKNTLDLFRLYYMVKERNGFMEVTKAKTWKDIAILLNVGSSSSAAYTLRKHYTKHLLPFECHFDRGGIDPQPIISQVEASTKKKPKPTSVPSPGSSNSQDSFPPPGSGSASMDGYGGAYPAYPPSGSSSGPGDFGSQQQAPRPSSTGNSSGGVAIQLSRQVPVAGDNVSASNPFDDPPPRHPHSSSSYGPPPPPPRGYQQQPGGYYDQQQYQRPPDFGQPQFGPGGQYQPRPMYPPYDAERAAYQQDPYQRWPSPAGYPPRPYPASPQQQQPQPPPVPQPSVAQLANVMPPVPQRSASCSRPRSCRSRRLSQQDAFYRPDQPYPQPPPPQQPPPQQYPPGSPGAPNKTVMPPPQQPRRHPDFNKEQQPPPQQPYFGHQRPYAWSGQNSQFRPPPPGSFSGQQPPPGQWSQQPRGPQWDRFPPNAQGFQQPPQGQQWIQGSNMPMRPQRPAFRGPDQKAYPPVMMGGKPMQPFPPGQHKREHTFPPDSVEAALPVLYKRRRVGKADVAPVDAWRLMMSLKSGLLAESCWALDVLNVLLFDDQSVAYFGLNNLPGMLDVLLEHLRKSLADMFDESEEDANHNKKWYEAATREAKDVDLGCARPVDLSERVQVLSGRNGQNYSLVTRKGEKVSVIARDSDPFVDDSRRPWDDEEATEDALLRAPPGTGTVAGDGGDGMRYITGCFRAEFGNVPFVRLMPGEAREKPPATPLQDPEPPPLSAEQIKQEEEEVETEKAATAEEVEEAAAGTAEESTPTARLEVRDPAGSLKRKRMEDYEDEAYTRDEASLCVVSESQEGVARRCLCVLNVLRSLSFIPGNELELARSNAFLQLLGKLVALHHEHPPRPPRVRANYDRDDSDAECGADASCSSLAGEQEWWWSELHVIREAVLVMIANISGYLDLGQHPEDVSRPILDGLLHWVVCPAAYGQDSFPVSQLSPQRLALEALCKLCVTEANVDLLLATPPHSRLERLCSTLAKMLCRSEEQPLREFAVNLLHSLAAAASSAARIVAMQAPTVSLLLGFIEQAEQSALGVANQHGIQALRDNPEAMGTSLDMLRRAAATLLHLSRHRANRPLFVQQEQRLLALVMSQILDQHVAAILARVLYQCSRAAECS</sequence>
<dbReference type="SMART" id="SM01014">
    <property type="entry name" value="ARID"/>
    <property type="match status" value="1"/>
</dbReference>
<feature type="compositionally biased region" description="Low complexity" evidence="4">
    <location>
        <begin position="512"/>
        <end position="529"/>
    </location>
</feature>
<dbReference type="Pfam" id="PF01388">
    <property type="entry name" value="ARID"/>
    <property type="match status" value="1"/>
</dbReference>
<evidence type="ECO:0000313" key="6">
    <source>
        <dbReference type="EMBL" id="CAB3376378.1"/>
    </source>
</evidence>
<feature type="compositionally biased region" description="Polar residues" evidence="4">
    <location>
        <begin position="21"/>
        <end position="30"/>
    </location>
</feature>
<dbReference type="InterPro" id="IPR001606">
    <property type="entry name" value="ARID_dom"/>
</dbReference>
<feature type="compositionally biased region" description="Low complexity" evidence="4">
    <location>
        <begin position="269"/>
        <end position="287"/>
    </location>
</feature>
<dbReference type="Proteomes" id="UP000494165">
    <property type="component" value="Unassembled WGS sequence"/>
</dbReference>
<feature type="compositionally biased region" description="Polar residues" evidence="4">
    <location>
        <begin position="486"/>
        <end position="507"/>
    </location>
</feature>
<reference evidence="6 7" key="1">
    <citation type="submission" date="2020-04" db="EMBL/GenBank/DDBJ databases">
        <authorList>
            <person name="Alioto T."/>
            <person name="Alioto T."/>
            <person name="Gomez Garrido J."/>
        </authorList>
    </citation>
    <scope>NUCLEOTIDE SEQUENCE [LARGE SCALE GENOMIC DNA]</scope>
</reference>